<sequence>MSEALSFEQLLQAQAENVDALLEVMEKETSAIASRKAADIDACAKQKLTLIQNIQLRDAQLAKCPELQSPAKEHLAAISHIKASLEKCHQTNEANGVALQRAQLSMHKLRNLFQEAAGKSEMTYDSEGQASGSRTLGTNVKA</sequence>
<evidence type="ECO:0000313" key="5">
    <source>
        <dbReference type="EMBL" id="NGN98572.1"/>
    </source>
</evidence>
<reference evidence="5 6" key="1">
    <citation type="submission" date="2020-02" db="EMBL/GenBank/DDBJ databases">
        <title>The draft genome of Grimontia sedimenta sp. nov., isolated from benthic sediments near coral reefs south of Kuwait.</title>
        <authorList>
            <person name="Mahmoud H.M."/>
            <person name="Jose L."/>
            <person name="Eapen S."/>
        </authorList>
    </citation>
    <scope>NUCLEOTIDE SEQUENCE [LARGE SCALE GENOMIC DNA]</scope>
    <source>
        <strain evidence="5 6">S25</strain>
    </source>
</reference>
<accession>A0A6M1RGD9</accession>
<dbReference type="GO" id="GO:0044780">
    <property type="term" value="P:bacterial-type flagellum assembly"/>
    <property type="evidence" value="ECO:0007669"/>
    <property type="project" value="InterPro"/>
</dbReference>
<dbReference type="AlphaFoldDB" id="A0A6M1RGD9"/>
<gene>
    <name evidence="5" type="ORF">G5S52_13205</name>
</gene>
<evidence type="ECO:0000256" key="2">
    <source>
        <dbReference type="ARBA" id="ARBA00007703"/>
    </source>
</evidence>
<dbReference type="RefSeq" id="WP_165014187.1">
    <property type="nucleotide sequence ID" value="NZ_JAALDL010000009.1"/>
</dbReference>
<dbReference type="EMBL" id="JAALDL010000009">
    <property type="protein sequence ID" value="NGN98572.1"/>
    <property type="molecule type" value="Genomic_DNA"/>
</dbReference>
<proteinExistence type="inferred from homology"/>
<feature type="region of interest" description="Disordered" evidence="4">
    <location>
        <begin position="120"/>
        <end position="142"/>
    </location>
</feature>
<evidence type="ECO:0000256" key="4">
    <source>
        <dbReference type="SAM" id="MobiDB-lite"/>
    </source>
</evidence>
<feature type="compositionally biased region" description="Polar residues" evidence="4">
    <location>
        <begin position="126"/>
        <end position="142"/>
    </location>
</feature>
<comment type="similarity">
    <text evidence="2">Belongs to the FlgN family.</text>
</comment>
<evidence type="ECO:0000256" key="1">
    <source>
        <dbReference type="ARBA" id="ARBA00002397"/>
    </source>
</evidence>
<keyword evidence="6" id="KW-1185">Reference proteome</keyword>
<comment type="caution">
    <text evidence="5">The sequence shown here is derived from an EMBL/GenBank/DDBJ whole genome shotgun (WGS) entry which is preliminary data.</text>
</comment>
<name>A0A6M1RGD9_9GAMM</name>
<keyword evidence="5" id="KW-0966">Cell projection</keyword>
<dbReference type="Gene3D" id="1.20.58.300">
    <property type="entry name" value="FlgN-like"/>
    <property type="match status" value="1"/>
</dbReference>
<dbReference type="Proteomes" id="UP000473008">
    <property type="component" value="Unassembled WGS sequence"/>
</dbReference>
<evidence type="ECO:0000313" key="6">
    <source>
        <dbReference type="Proteomes" id="UP000473008"/>
    </source>
</evidence>
<dbReference type="SUPFAM" id="SSF140566">
    <property type="entry name" value="FlgN-like"/>
    <property type="match status" value="1"/>
</dbReference>
<comment type="function">
    <text evidence="1">Required for the efficient initiation of filament assembly.</text>
</comment>
<protein>
    <submittedName>
        <fullName evidence="5">Flagellar protein FlgN</fullName>
    </submittedName>
</protein>
<dbReference type="Pfam" id="PF05130">
    <property type="entry name" value="FlgN"/>
    <property type="match status" value="1"/>
</dbReference>
<dbReference type="InterPro" id="IPR036679">
    <property type="entry name" value="FlgN-like_sf"/>
</dbReference>
<organism evidence="5 6">
    <name type="scientific">Grimontia sedimenti</name>
    <dbReference type="NCBI Taxonomy" id="2711294"/>
    <lineage>
        <taxon>Bacteria</taxon>
        <taxon>Pseudomonadati</taxon>
        <taxon>Pseudomonadota</taxon>
        <taxon>Gammaproteobacteria</taxon>
        <taxon>Vibrionales</taxon>
        <taxon>Vibrionaceae</taxon>
        <taxon>Grimontia</taxon>
    </lineage>
</organism>
<dbReference type="InterPro" id="IPR007809">
    <property type="entry name" value="FlgN-like"/>
</dbReference>
<keyword evidence="5" id="KW-0969">Cilium</keyword>
<keyword evidence="5" id="KW-0282">Flagellum</keyword>
<evidence type="ECO:0000256" key="3">
    <source>
        <dbReference type="ARBA" id="ARBA00022795"/>
    </source>
</evidence>
<keyword evidence="3" id="KW-1005">Bacterial flagellum biogenesis</keyword>